<organism evidence="2 3">
    <name type="scientific">Coprinopsis marcescibilis</name>
    <name type="common">Agaric fungus</name>
    <name type="synonym">Psathyrella marcescibilis</name>
    <dbReference type="NCBI Taxonomy" id="230819"/>
    <lineage>
        <taxon>Eukaryota</taxon>
        <taxon>Fungi</taxon>
        <taxon>Dikarya</taxon>
        <taxon>Basidiomycota</taxon>
        <taxon>Agaricomycotina</taxon>
        <taxon>Agaricomycetes</taxon>
        <taxon>Agaricomycetidae</taxon>
        <taxon>Agaricales</taxon>
        <taxon>Agaricineae</taxon>
        <taxon>Psathyrellaceae</taxon>
        <taxon>Coprinopsis</taxon>
    </lineage>
</organism>
<evidence type="ECO:0000256" key="1">
    <source>
        <dbReference type="SAM" id="Phobius"/>
    </source>
</evidence>
<dbReference type="EMBL" id="ML210508">
    <property type="protein sequence ID" value="TFK17456.1"/>
    <property type="molecule type" value="Genomic_DNA"/>
</dbReference>
<gene>
    <name evidence="2" type="ORF">FA15DRAFT_327199</name>
</gene>
<name>A0A5C3KBJ2_COPMA</name>
<keyword evidence="3" id="KW-1185">Reference proteome</keyword>
<keyword evidence="1" id="KW-0472">Membrane</keyword>
<evidence type="ECO:0000313" key="2">
    <source>
        <dbReference type="EMBL" id="TFK17456.1"/>
    </source>
</evidence>
<feature type="transmembrane region" description="Helical" evidence="1">
    <location>
        <begin position="125"/>
        <end position="145"/>
    </location>
</feature>
<keyword evidence="1" id="KW-0812">Transmembrane</keyword>
<evidence type="ECO:0000313" key="3">
    <source>
        <dbReference type="Proteomes" id="UP000307440"/>
    </source>
</evidence>
<feature type="transmembrane region" description="Helical" evidence="1">
    <location>
        <begin position="96"/>
        <end position="113"/>
    </location>
</feature>
<dbReference type="Proteomes" id="UP000307440">
    <property type="component" value="Unassembled WGS sequence"/>
</dbReference>
<proteinExistence type="predicted"/>
<sequence length="146" mass="16167">MCSLALALALGWVVGRLCCRALAAFLLFASFSLLIRSWGVDASLCAPVNLLTSASSSWPLWLWELCWSDVRPSLESLGDGRCCVSSPRRGWISVQFVLWNVLWFWRAAGMWMCSSSVLPCLDIRGLPSCSGFVFQLIFAIGFSFLC</sequence>
<dbReference type="AlphaFoldDB" id="A0A5C3KBJ2"/>
<keyword evidence="1" id="KW-1133">Transmembrane helix</keyword>
<protein>
    <submittedName>
        <fullName evidence="2">Uncharacterized protein</fullName>
    </submittedName>
</protein>
<accession>A0A5C3KBJ2</accession>
<reference evidence="2 3" key="1">
    <citation type="journal article" date="2019" name="Nat. Ecol. Evol.">
        <title>Megaphylogeny resolves global patterns of mushroom evolution.</title>
        <authorList>
            <person name="Varga T."/>
            <person name="Krizsan K."/>
            <person name="Foldi C."/>
            <person name="Dima B."/>
            <person name="Sanchez-Garcia M."/>
            <person name="Sanchez-Ramirez S."/>
            <person name="Szollosi G.J."/>
            <person name="Szarkandi J.G."/>
            <person name="Papp V."/>
            <person name="Albert L."/>
            <person name="Andreopoulos W."/>
            <person name="Angelini C."/>
            <person name="Antonin V."/>
            <person name="Barry K.W."/>
            <person name="Bougher N.L."/>
            <person name="Buchanan P."/>
            <person name="Buyck B."/>
            <person name="Bense V."/>
            <person name="Catcheside P."/>
            <person name="Chovatia M."/>
            <person name="Cooper J."/>
            <person name="Damon W."/>
            <person name="Desjardin D."/>
            <person name="Finy P."/>
            <person name="Geml J."/>
            <person name="Haridas S."/>
            <person name="Hughes K."/>
            <person name="Justo A."/>
            <person name="Karasinski D."/>
            <person name="Kautmanova I."/>
            <person name="Kiss B."/>
            <person name="Kocsube S."/>
            <person name="Kotiranta H."/>
            <person name="LaButti K.M."/>
            <person name="Lechner B.E."/>
            <person name="Liimatainen K."/>
            <person name="Lipzen A."/>
            <person name="Lukacs Z."/>
            <person name="Mihaltcheva S."/>
            <person name="Morgado L.N."/>
            <person name="Niskanen T."/>
            <person name="Noordeloos M.E."/>
            <person name="Ohm R.A."/>
            <person name="Ortiz-Santana B."/>
            <person name="Ovrebo C."/>
            <person name="Racz N."/>
            <person name="Riley R."/>
            <person name="Savchenko A."/>
            <person name="Shiryaev A."/>
            <person name="Soop K."/>
            <person name="Spirin V."/>
            <person name="Szebenyi C."/>
            <person name="Tomsovsky M."/>
            <person name="Tulloss R.E."/>
            <person name="Uehling J."/>
            <person name="Grigoriev I.V."/>
            <person name="Vagvolgyi C."/>
            <person name="Papp T."/>
            <person name="Martin F.M."/>
            <person name="Miettinen O."/>
            <person name="Hibbett D.S."/>
            <person name="Nagy L.G."/>
        </authorList>
    </citation>
    <scope>NUCLEOTIDE SEQUENCE [LARGE SCALE GENOMIC DNA]</scope>
    <source>
        <strain evidence="2 3">CBS 121175</strain>
    </source>
</reference>